<evidence type="ECO:0000313" key="2">
    <source>
        <dbReference type="EMBL" id="CTQ45754.1"/>
    </source>
</evidence>
<gene>
    <name evidence="2" type="ORF">LAL4801_04209</name>
</gene>
<evidence type="ECO:0000256" key="1">
    <source>
        <dbReference type="SAM" id="MobiDB-lite"/>
    </source>
</evidence>
<proteinExistence type="predicted"/>
<feature type="region of interest" description="Disordered" evidence="1">
    <location>
        <begin position="11"/>
        <end position="63"/>
    </location>
</feature>
<dbReference type="Proteomes" id="UP000048926">
    <property type="component" value="Unassembled WGS sequence"/>
</dbReference>
<dbReference type="EMBL" id="CXST01000002">
    <property type="protein sequence ID" value="CTQ45754.1"/>
    <property type="molecule type" value="Genomic_DNA"/>
</dbReference>
<dbReference type="AlphaFoldDB" id="A0A0M6Y7R4"/>
<keyword evidence="3" id="KW-1185">Reference proteome</keyword>
<protein>
    <submittedName>
        <fullName evidence="2">Uncharacterized protein</fullName>
    </submittedName>
</protein>
<name>A0A0M6Y7R4_9HYPH</name>
<feature type="compositionally biased region" description="Basic and acidic residues" evidence="1">
    <location>
        <begin position="16"/>
        <end position="33"/>
    </location>
</feature>
<organism evidence="2 3">
    <name type="scientific">Roseibium aggregatum</name>
    <dbReference type="NCBI Taxonomy" id="187304"/>
    <lineage>
        <taxon>Bacteria</taxon>
        <taxon>Pseudomonadati</taxon>
        <taxon>Pseudomonadota</taxon>
        <taxon>Alphaproteobacteria</taxon>
        <taxon>Hyphomicrobiales</taxon>
        <taxon>Stappiaceae</taxon>
        <taxon>Roseibium</taxon>
    </lineage>
</organism>
<sequence length="113" mass="12052">MGMISFRHLRNAVKKAAKEPEAEVAEDAEKSVEPETAPATAEPQSEPAQAVLLPDPAATEPAKVETLEEQLAAMKKAQVLKFAKEASIEVDETLGVVELRAFVLKAKEGVDAA</sequence>
<evidence type="ECO:0000313" key="3">
    <source>
        <dbReference type="Proteomes" id="UP000048926"/>
    </source>
</evidence>
<accession>A0A0M6Y7R4</accession>
<reference evidence="3" key="1">
    <citation type="submission" date="2015-07" db="EMBL/GenBank/DDBJ databases">
        <authorList>
            <person name="Rodrigo-Torres Lidia"/>
            <person name="Arahal R.David."/>
        </authorList>
    </citation>
    <scope>NUCLEOTIDE SEQUENCE [LARGE SCALE GENOMIC DNA]</scope>
    <source>
        <strain evidence="3">CECT 4801</strain>
    </source>
</reference>